<protein>
    <submittedName>
        <fullName evidence="1">Uncharacterized protein</fullName>
    </submittedName>
</protein>
<dbReference type="Proteomes" id="UP000821845">
    <property type="component" value="Chromosome 8"/>
</dbReference>
<dbReference type="EMBL" id="CM023488">
    <property type="protein sequence ID" value="KAH6924889.1"/>
    <property type="molecule type" value="Genomic_DNA"/>
</dbReference>
<accession>A0ACB7RTV4</accession>
<sequence>MGTFYGHVLPGVILFAFGTWWSLWTWRRHARCRATGERFVASASAGRAEGVVKILAATFGLATEIRKCISKGEWAPRNWHHMATYLFCGLSGPVDILSSSPRGAGLLPPDSDYAVLLLSFLGEGLVFHVHSHGRAPLDVLVHELLVYAIVAQAACLSVEMARRSNVVPALARGFCAVLQVQQLILT</sequence>
<reference evidence="1" key="1">
    <citation type="submission" date="2020-05" db="EMBL/GenBank/DDBJ databases">
        <title>Large-scale comparative analyses of tick genomes elucidate their genetic diversity and vector capacities.</title>
        <authorList>
            <person name="Jia N."/>
            <person name="Wang J."/>
            <person name="Shi W."/>
            <person name="Du L."/>
            <person name="Sun Y."/>
            <person name="Zhan W."/>
            <person name="Jiang J."/>
            <person name="Wang Q."/>
            <person name="Zhang B."/>
            <person name="Ji P."/>
            <person name="Sakyi L.B."/>
            <person name="Cui X."/>
            <person name="Yuan T."/>
            <person name="Jiang B."/>
            <person name="Yang W."/>
            <person name="Lam T.T.-Y."/>
            <person name="Chang Q."/>
            <person name="Ding S."/>
            <person name="Wang X."/>
            <person name="Zhu J."/>
            <person name="Ruan X."/>
            <person name="Zhao L."/>
            <person name="Wei J."/>
            <person name="Que T."/>
            <person name="Du C."/>
            <person name="Cheng J."/>
            <person name="Dai P."/>
            <person name="Han X."/>
            <person name="Huang E."/>
            <person name="Gao Y."/>
            <person name="Liu J."/>
            <person name="Shao H."/>
            <person name="Ye R."/>
            <person name="Li L."/>
            <person name="Wei W."/>
            <person name="Wang X."/>
            <person name="Wang C."/>
            <person name="Yang T."/>
            <person name="Huo Q."/>
            <person name="Li W."/>
            <person name="Guo W."/>
            <person name="Chen H."/>
            <person name="Zhou L."/>
            <person name="Ni X."/>
            <person name="Tian J."/>
            <person name="Zhou Y."/>
            <person name="Sheng Y."/>
            <person name="Liu T."/>
            <person name="Pan Y."/>
            <person name="Xia L."/>
            <person name="Li J."/>
            <person name="Zhao F."/>
            <person name="Cao W."/>
        </authorList>
    </citation>
    <scope>NUCLEOTIDE SEQUENCE</scope>
    <source>
        <strain evidence="1">Hyas-2018</strain>
    </source>
</reference>
<evidence type="ECO:0000313" key="1">
    <source>
        <dbReference type="EMBL" id="KAH6924889.1"/>
    </source>
</evidence>
<comment type="caution">
    <text evidence="1">The sequence shown here is derived from an EMBL/GenBank/DDBJ whole genome shotgun (WGS) entry which is preliminary data.</text>
</comment>
<name>A0ACB7RTV4_HYAAI</name>
<gene>
    <name evidence="1" type="ORF">HPB50_025904</name>
</gene>
<evidence type="ECO:0000313" key="2">
    <source>
        <dbReference type="Proteomes" id="UP000821845"/>
    </source>
</evidence>
<proteinExistence type="predicted"/>
<organism evidence="1 2">
    <name type="scientific">Hyalomma asiaticum</name>
    <name type="common">Tick</name>
    <dbReference type="NCBI Taxonomy" id="266040"/>
    <lineage>
        <taxon>Eukaryota</taxon>
        <taxon>Metazoa</taxon>
        <taxon>Ecdysozoa</taxon>
        <taxon>Arthropoda</taxon>
        <taxon>Chelicerata</taxon>
        <taxon>Arachnida</taxon>
        <taxon>Acari</taxon>
        <taxon>Parasitiformes</taxon>
        <taxon>Ixodida</taxon>
        <taxon>Ixodoidea</taxon>
        <taxon>Ixodidae</taxon>
        <taxon>Hyalomminae</taxon>
        <taxon>Hyalomma</taxon>
    </lineage>
</organism>
<keyword evidence="2" id="KW-1185">Reference proteome</keyword>